<feature type="transmembrane region" description="Helical" evidence="5">
    <location>
        <begin position="64"/>
        <end position="82"/>
    </location>
</feature>
<keyword evidence="4 5" id="KW-0472">Membrane</keyword>
<dbReference type="PANTHER" id="PTHR22911">
    <property type="entry name" value="ACYL-MALONYL CONDENSING ENZYME-RELATED"/>
    <property type="match status" value="1"/>
</dbReference>
<dbReference type="GO" id="GO:0016020">
    <property type="term" value="C:membrane"/>
    <property type="evidence" value="ECO:0007669"/>
    <property type="project" value="UniProtKB-SubCell"/>
</dbReference>
<feature type="transmembrane region" description="Helical" evidence="5">
    <location>
        <begin position="150"/>
        <end position="170"/>
    </location>
</feature>
<dbReference type="AlphaFoldDB" id="A0AAV6U9L4"/>
<comment type="caution">
    <text evidence="7">The sequence shown here is derived from an EMBL/GenBank/DDBJ whole genome shotgun (WGS) entry which is preliminary data.</text>
</comment>
<organism evidence="7 8">
    <name type="scientific">Oedothorax gibbosus</name>
    <dbReference type="NCBI Taxonomy" id="931172"/>
    <lineage>
        <taxon>Eukaryota</taxon>
        <taxon>Metazoa</taxon>
        <taxon>Ecdysozoa</taxon>
        <taxon>Arthropoda</taxon>
        <taxon>Chelicerata</taxon>
        <taxon>Arachnida</taxon>
        <taxon>Araneae</taxon>
        <taxon>Araneomorphae</taxon>
        <taxon>Entelegynae</taxon>
        <taxon>Araneoidea</taxon>
        <taxon>Linyphiidae</taxon>
        <taxon>Erigoninae</taxon>
        <taxon>Oedothorax</taxon>
    </lineage>
</organism>
<dbReference type="Gene3D" id="1.10.3730.20">
    <property type="match status" value="1"/>
</dbReference>
<feature type="transmembrane region" description="Helical" evidence="5">
    <location>
        <begin position="278"/>
        <end position="296"/>
    </location>
</feature>
<keyword evidence="8" id="KW-1185">Reference proteome</keyword>
<dbReference type="SUPFAM" id="SSF103481">
    <property type="entry name" value="Multidrug resistance efflux transporter EmrE"/>
    <property type="match status" value="2"/>
</dbReference>
<accession>A0AAV6U9L4</accession>
<dbReference type="InterPro" id="IPR037185">
    <property type="entry name" value="EmrE-like"/>
</dbReference>
<dbReference type="InterPro" id="IPR000620">
    <property type="entry name" value="EamA_dom"/>
</dbReference>
<evidence type="ECO:0000259" key="6">
    <source>
        <dbReference type="Pfam" id="PF00892"/>
    </source>
</evidence>
<feature type="transmembrane region" description="Helical" evidence="5">
    <location>
        <begin position="94"/>
        <end position="116"/>
    </location>
</feature>
<protein>
    <recommendedName>
        <fullName evidence="6">EamA domain-containing protein</fullName>
    </recommendedName>
</protein>
<dbReference type="Proteomes" id="UP000827092">
    <property type="component" value="Unassembled WGS sequence"/>
</dbReference>
<keyword evidence="2 5" id="KW-0812">Transmembrane</keyword>
<evidence type="ECO:0000313" key="8">
    <source>
        <dbReference type="Proteomes" id="UP000827092"/>
    </source>
</evidence>
<feature type="transmembrane region" description="Helical" evidence="5">
    <location>
        <begin position="246"/>
        <end position="266"/>
    </location>
</feature>
<feature type="transmembrane region" description="Helical" evidence="5">
    <location>
        <begin position="122"/>
        <end position="141"/>
    </location>
</feature>
<evidence type="ECO:0000256" key="2">
    <source>
        <dbReference type="ARBA" id="ARBA00022692"/>
    </source>
</evidence>
<name>A0AAV6U9L4_9ARAC</name>
<comment type="subcellular location">
    <subcellularLocation>
        <location evidence="1">Membrane</location>
        <topology evidence="1">Multi-pass membrane protein</topology>
    </subcellularLocation>
</comment>
<feature type="transmembrane region" description="Helical" evidence="5">
    <location>
        <begin position="214"/>
        <end position="234"/>
    </location>
</feature>
<keyword evidence="3 5" id="KW-1133">Transmembrane helix</keyword>
<sequence>MSHPWRSRSSYQVSLAASADPIILPKPKSHPLKGLVYIFLSSSFIMMTSVMVKKLDYIQPGQLSMVRNIGLFVGCLPIAVCCTKEILGPRKYWLVLNLRSLCGATALYLNLLAYRYLPLADASVIMSTTPSLVTIGARIYLKESCGITQIIAIFLTASGMVLCVHVPELITQRSDSVDEMYVTGICCGFGCVCLLAISMVTIRKMQDVHYSVMLIYFGALGTIENALLSGLFTQEGFKMAACGWDTVQVALIGGLGFLGHSFFTLAVQNEAAGVVSTLKSGIDIVLSLGLQVALFNKIPDRYGLGGAALVLLSLTVLGLRRWLQTLPDEAPPKKRLRFLLL</sequence>
<dbReference type="PANTHER" id="PTHR22911:SF6">
    <property type="entry name" value="SOLUTE CARRIER FAMILY 35 MEMBER G1"/>
    <property type="match status" value="1"/>
</dbReference>
<feature type="transmembrane region" description="Helical" evidence="5">
    <location>
        <begin position="182"/>
        <end position="202"/>
    </location>
</feature>
<proteinExistence type="predicted"/>
<evidence type="ECO:0000256" key="4">
    <source>
        <dbReference type="ARBA" id="ARBA00023136"/>
    </source>
</evidence>
<dbReference type="Pfam" id="PF00892">
    <property type="entry name" value="EamA"/>
    <property type="match status" value="1"/>
</dbReference>
<reference evidence="7 8" key="1">
    <citation type="journal article" date="2022" name="Nat. Ecol. Evol.">
        <title>A masculinizing supergene underlies an exaggerated male reproductive morph in a spider.</title>
        <authorList>
            <person name="Hendrickx F."/>
            <person name="De Corte Z."/>
            <person name="Sonet G."/>
            <person name="Van Belleghem S.M."/>
            <person name="Kostlbacher S."/>
            <person name="Vangestel C."/>
        </authorList>
    </citation>
    <scope>NUCLEOTIDE SEQUENCE [LARGE SCALE GENOMIC DNA]</scope>
    <source>
        <strain evidence="7">W744_W776</strain>
    </source>
</reference>
<evidence type="ECO:0000256" key="1">
    <source>
        <dbReference type="ARBA" id="ARBA00004141"/>
    </source>
</evidence>
<gene>
    <name evidence="7" type="ORF">JTE90_017701</name>
</gene>
<evidence type="ECO:0000313" key="7">
    <source>
        <dbReference type="EMBL" id="KAG8180185.1"/>
    </source>
</evidence>
<feature type="domain" description="EamA" evidence="6">
    <location>
        <begin position="33"/>
        <end position="162"/>
    </location>
</feature>
<feature type="transmembrane region" description="Helical" evidence="5">
    <location>
        <begin position="34"/>
        <end position="52"/>
    </location>
</feature>
<evidence type="ECO:0000256" key="3">
    <source>
        <dbReference type="ARBA" id="ARBA00022989"/>
    </source>
</evidence>
<feature type="transmembrane region" description="Helical" evidence="5">
    <location>
        <begin position="302"/>
        <end position="323"/>
    </location>
</feature>
<evidence type="ECO:0000256" key="5">
    <source>
        <dbReference type="SAM" id="Phobius"/>
    </source>
</evidence>
<dbReference type="EMBL" id="JAFNEN010000578">
    <property type="protein sequence ID" value="KAG8180185.1"/>
    <property type="molecule type" value="Genomic_DNA"/>
</dbReference>